<accession>A0A098TKJ3</accession>
<comment type="caution">
    <text evidence="1">The sequence shown here is derived from an EMBL/GenBank/DDBJ whole genome shotgun (WGS) entry which is preliminary data.</text>
</comment>
<proteinExistence type="predicted"/>
<evidence type="ECO:0000313" key="1">
    <source>
        <dbReference type="EMBL" id="KGF72809.1"/>
    </source>
</evidence>
<dbReference type="Proteomes" id="UP000030170">
    <property type="component" value="Unassembled WGS sequence"/>
</dbReference>
<gene>
    <name evidence="1" type="ORF">DO97_04905</name>
</gene>
<dbReference type="EMBL" id="JJML01000018">
    <property type="protein sequence ID" value="KGF72809.1"/>
    <property type="molecule type" value="Genomic_DNA"/>
</dbReference>
<sequence>MLTNVFPSIVIDEVKFLCLVMEFFEHEKQLGRSAKKADHYCLLNDYDCAKSVEQTERYQGK</sequence>
<keyword evidence="2" id="KW-1185">Reference proteome</keyword>
<reference evidence="1 2" key="1">
    <citation type="journal article" date="2014" name="Mol. Ecol.">
        <title>Evolution of Synechococcus.</title>
        <authorList>
            <person name="Dvorak P."/>
            <person name="Casamatta D."/>
            <person name="Hasler P."/>
            <person name="Poulickova A."/>
            <person name="Ondrej V."/>
            <person name="Sanges R."/>
        </authorList>
    </citation>
    <scope>NUCLEOTIDE SEQUENCE [LARGE SCALE GENOMIC DNA]</scope>
    <source>
        <strain evidence="1 2">CAUP A 1101</strain>
    </source>
</reference>
<dbReference type="AlphaFoldDB" id="A0A098TKJ3"/>
<name>A0A098TKJ3_9CYAN</name>
<evidence type="ECO:0000313" key="2">
    <source>
        <dbReference type="Proteomes" id="UP000030170"/>
    </source>
</evidence>
<organism evidence="1 2">
    <name type="scientific">Neosynechococcus sphagnicola sy1</name>
    <dbReference type="NCBI Taxonomy" id="1497020"/>
    <lineage>
        <taxon>Bacteria</taxon>
        <taxon>Bacillati</taxon>
        <taxon>Cyanobacteriota</taxon>
        <taxon>Cyanophyceae</taxon>
        <taxon>Neosynechococcales</taxon>
        <taxon>Neosynechococcaceae</taxon>
        <taxon>Neosynechococcus</taxon>
    </lineage>
</organism>
<protein>
    <submittedName>
        <fullName evidence="1">Uncharacterized protein</fullName>
    </submittedName>
</protein>